<evidence type="ECO:0000313" key="5">
    <source>
        <dbReference type="Proteomes" id="UP001280581"/>
    </source>
</evidence>
<organism evidence="4 5">
    <name type="scientific">Pseudopithomyces chartarum</name>
    <dbReference type="NCBI Taxonomy" id="1892770"/>
    <lineage>
        <taxon>Eukaryota</taxon>
        <taxon>Fungi</taxon>
        <taxon>Dikarya</taxon>
        <taxon>Ascomycota</taxon>
        <taxon>Pezizomycotina</taxon>
        <taxon>Dothideomycetes</taxon>
        <taxon>Pleosporomycetidae</taxon>
        <taxon>Pleosporales</taxon>
        <taxon>Massarineae</taxon>
        <taxon>Didymosphaeriaceae</taxon>
        <taxon>Pseudopithomyces</taxon>
    </lineage>
</organism>
<dbReference type="PANTHER" id="PTHR47784:SF5">
    <property type="entry name" value="STEROL UPTAKE CONTROL PROTEIN 2"/>
    <property type="match status" value="1"/>
</dbReference>
<evidence type="ECO:0000259" key="3">
    <source>
        <dbReference type="PROSITE" id="PS50048"/>
    </source>
</evidence>
<dbReference type="GO" id="GO:0008270">
    <property type="term" value="F:zinc ion binding"/>
    <property type="evidence" value="ECO:0007669"/>
    <property type="project" value="InterPro"/>
</dbReference>
<dbReference type="EMBL" id="WVTA01000014">
    <property type="protein sequence ID" value="KAK3202415.1"/>
    <property type="molecule type" value="Genomic_DNA"/>
</dbReference>
<dbReference type="InterPro" id="IPR053157">
    <property type="entry name" value="Sterol_Uptake_Regulator"/>
</dbReference>
<accession>A0AAN6REI8</accession>
<keyword evidence="1" id="KW-0539">Nucleus</keyword>
<name>A0AAN6REI8_9PLEO</name>
<feature type="compositionally biased region" description="Basic residues" evidence="2">
    <location>
        <begin position="1"/>
        <end position="10"/>
    </location>
</feature>
<evidence type="ECO:0000313" key="4">
    <source>
        <dbReference type="EMBL" id="KAK3202415.1"/>
    </source>
</evidence>
<dbReference type="Pfam" id="PF00172">
    <property type="entry name" value="Zn_clus"/>
    <property type="match status" value="1"/>
</dbReference>
<dbReference type="AlphaFoldDB" id="A0AAN6REI8"/>
<gene>
    <name evidence="4" type="ORF">GRF29_161g1142261</name>
</gene>
<comment type="caution">
    <text evidence="4">The sequence shown here is derived from an EMBL/GenBank/DDBJ whole genome shotgun (WGS) entry which is preliminary data.</text>
</comment>
<protein>
    <recommendedName>
        <fullName evidence="3">Zn(2)-C6 fungal-type domain-containing protein</fullName>
    </recommendedName>
</protein>
<proteinExistence type="predicted"/>
<dbReference type="CDD" id="cd00067">
    <property type="entry name" value="GAL4"/>
    <property type="match status" value="1"/>
</dbReference>
<evidence type="ECO:0000256" key="1">
    <source>
        <dbReference type="ARBA" id="ARBA00023242"/>
    </source>
</evidence>
<dbReference type="PANTHER" id="PTHR47784">
    <property type="entry name" value="STEROL UPTAKE CONTROL PROTEIN 2"/>
    <property type="match status" value="1"/>
</dbReference>
<dbReference type="InterPro" id="IPR036864">
    <property type="entry name" value="Zn2-C6_fun-type_DNA-bd_sf"/>
</dbReference>
<keyword evidence="5" id="KW-1185">Reference proteome</keyword>
<reference evidence="4 5" key="1">
    <citation type="submission" date="2021-02" db="EMBL/GenBank/DDBJ databases">
        <title>Genome assembly of Pseudopithomyces chartarum.</title>
        <authorList>
            <person name="Jauregui R."/>
            <person name="Singh J."/>
            <person name="Voisey C."/>
        </authorList>
    </citation>
    <scope>NUCLEOTIDE SEQUENCE [LARGE SCALE GENOMIC DNA]</scope>
    <source>
        <strain evidence="4 5">AGR01</strain>
    </source>
</reference>
<feature type="region of interest" description="Disordered" evidence="2">
    <location>
        <begin position="1"/>
        <end position="40"/>
    </location>
</feature>
<dbReference type="Gene3D" id="4.10.240.10">
    <property type="entry name" value="Zn(2)-C6 fungal-type DNA-binding domain"/>
    <property type="match status" value="1"/>
</dbReference>
<dbReference type="SUPFAM" id="SSF57701">
    <property type="entry name" value="Zn2/Cys6 DNA-binding domain"/>
    <property type="match status" value="1"/>
</dbReference>
<sequence>MVVTRAKRVSTHGPTPCISVEQEPNSMSSTSGEGKVYKKRPHRKVKSGCQTCKRRKIKCDELKPQCSNCLRYSSQCVYPAPTDSDHGRPSVTPPAHSPGSYSDDYHDGTQDLGMRDLALLHQWSISTCYGFGDDFIDDVMPWRDHLPVLAQQFPFLMRGMLALSALHLAKNATNAHTRVKFLRAAAYHQDLALPEYRCMLLDVTRENAVPVLAFSAMLAIYSFAAPKNPKQMFAEGPPEWIFLHRGVGDIPAHWWSWIDNSILERQMHRRRLQAVDPSLNPEDFRLDCLETLITSLPLDETVEAPAYEGALYWLRQAYAHTYCHESMIGPKYAFLAAETTCYGVSGERDGAGEESVAFLVSDWVRGAYHLGV</sequence>
<dbReference type="PROSITE" id="PS00463">
    <property type="entry name" value="ZN2_CY6_FUNGAL_1"/>
    <property type="match status" value="1"/>
</dbReference>
<dbReference type="Proteomes" id="UP001280581">
    <property type="component" value="Unassembled WGS sequence"/>
</dbReference>
<dbReference type="InterPro" id="IPR001138">
    <property type="entry name" value="Zn2Cys6_DnaBD"/>
</dbReference>
<dbReference type="GO" id="GO:0001228">
    <property type="term" value="F:DNA-binding transcription activator activity, RNA polymerase II-specific"/>
    <property type="evidence" value="ECO:0007669"/>
    <property type="project" value="TreeGrafter"/>
</dbReference>
<evidence type="ECO:0000256" key="2">
    <source>
        <dbReference type="SAM" id="MobiDB-lite"/>
    </source>
</evidence>
<feature type="compositionally biased region" description="Polar residues" evidence="2">
    <location>
        <begin position="22"/>
        <end position="32"/>
    </location>
</feature>
<feature type="region of interest" description="Disordered" evidence="2">
    <location>
        <begin position="81"/>
        <end position="106"/>
    </location>
</feature>
<feature type="domain" description="Zn(2)-C6 fungal-type" evidence="3">
    <location>
        <begin position="48"/>
        <end position="78"/>
    </location>
</feature>
<dbReference type="SMART" id="SM00066">
    <property type="entry name" value="GAL4"/>
    <property type="match status" value="1"/>
</dbReference>
<dbReference type="PROSITE" id="PS50048">
    <property type="entry name" value="ZN2_CY6_FUNGAL_2"/>
    <property type="match status" value="1"/>
</dbReference>